<evidence type="ECO:0000256" key="5">
    <source>
        <dbReference type="ARBA" id="ARBA00022833"/>
    </source>
</evidence>
<evidence type="ECO:0000313" key="7">
    <source>
        <dbReference type="EMBL" id="OFV68438.1"/>
    </source>
</evidence>
<dbReference type="SUPFAM" id="SSF53927">
    <property type="entry name" value="Cytidine deaminase-like"/>
    <property type="match status" value="1"/>
</dbReference>
<evidence type="ECO:0000256" key="4">
    <source>
        <dbReference type="ARBA" id="ARBA00022801"/>
    </source>
</evidence>
<dbReference type="GO" id="GO:0006220">
    <property type="term" value="P:pyrimidine nucleotide metabolic process"/>
    <property type="evidence" value="ECO:0007669"/>
    <property type="project" value="InterPro"/>
</dbReference>
<dbReference type="InterPro" id="IPR002125">
    <property type="entry name" value="CMP_dCMP_dom"/>
</dbReference>
<comment type="cofactor">
    <cofactor evidence="1">
        <name>Zn(2+)</name>
        <dbReference type="ChEBI" id="CHEBI:29105"/>
    </cofactor>
</comment>
<dbReference type="PANTHER" id="PTHR11086">
    <property type="entry name" value="DEOXYCYTIDYLATE DEAMINASE-RELATED"/>
    <property type="match status" value="1"/>
</dbReference>
<reference evidence="7" key="1">
    <citation type="submission" date="2016-05" db="EMBL/GenBank/DDBJ databases">
        <title>Microbial consortia oxidize butane by reversing methanogenesis.</title>
        <authorList>
            <person name="Laso-Perez R."/>
            <person name="Richter M."/>
            <person name="Wegener G."/>
            <person name="Musat F."/>
        </authorList>
    </citation>
    <scope>NUCLEOTIDE SEQUENCE [LARGE SCALE GENOMIC DNA]</scope>
    <source>
        <strain evidence="7">BOX2</strain>
    </source>
</reference>
<sequence>MNGDTSNHRIGWDDYWMKITQDISLRSTCVRRKIGAVIVKDTIIISTGYNGAPRGFPHCIERGCIRDELGIQSGTRHEICFGVHAEQNALLQAGRDAAGGTLYVNAYPCKICAKMILNASIKEVVISGTYSDREGIELLREGGVKVKFLESKGKKI</sequence>
<dbReference type="PANTHER" id="PTHR11086:SF18">
    <property type="entry name" value="DEOXYCYTIDYLATE DEAMINASE"/>
    <property type="match status" value="1"/>
</dbReference>
<keyword evidence="3" id="KW-0479">Metal-binding</keyword>
<dbReference type="GO" id="GO:0004132">
    <property type="term" value="F:dCMP deaminase activity"/>
    <property type="evidence" value="ECO:0007669"/>
    <property type="project" value="InterPro"/>
</dbReference>
<gene>
    <name evidence="7" type="ORF">SCAL_000114</name>
</gene>
<dbReference type="InterPro" id="IPR015517">
    <property type="entry name" value="dCMP_deaminase-rel"/>
</dbReference>
<dbReference type="Pfam" id="PF00383">
    <property type="entry name" value="dCMP_cyt_deam_1"/>
    <property type="match status" value="1"/>
</dbReference>
<organism evidence="7 8">
    <name type="scientific">Candidatus Syntropharchaeum caldarium</name>
    <dbReference type="NCBI Taxonomy" id="1838285"/>
    <lineage>
        <taxon>Archaea</taxon>
        <taxon>Methanobacteriati</taxon>
        <taxon>Methanobacteriota</taxon>
        <taxon>Stenosarchaea group</taxon>
        <taxon>Methanomicrobia</taxon>
        <taxon>Methanosarcinales</taxon>
        <taxon>ANME-2 cluster</taxon>
        <taxon>Candidatus Syntropharchaeum</taxon>
    </lineage>
</organism>
<evidence type="ECO:0000256" key="3">
    <source>
        <dbReference type="ARBA" id="ARBA00022723"/>
    </source>
</evidence>
<proteinExistence type="inferred from homology"/>
<comment type="similarity">
    <text evidence="2">Belongs to the cytidine and deoxycytidylate deaminase family.</text>
</comment>
<dbReference type="AlphaFoldDB" id="A0A1F2PB27"/>
<evidence type="ECO:0000313" key="8">
    <source>
        <dbReference type="Proteomes" id="UP000186940"/>
    </source>
</evidence>
<keyword evidence="4" id="KW-0378">Hydrolase</keyword>
<evidence type="ECO:0000256" key="1">
    <source>
        <dbReference type="ARBA" id="ARBA00001947"/>
    </source>
</evidence>
<dbReference type="InterPro" id="IPR035105">
    <property type="entry name" value="Deoxycytidylate_deaminase_dom"/>
</dbReference>
<dbReference type="STRING" id="1838285.SCAL_000114"/>
<keyword evidence="5" id="KW-0862">Zinc</keyword>
<dbReference type="GO" id="GO:0008270">
    <property type="term" value="F:zinc ion binding"/>
    <property type="evidence" value="ECO:0007669"/>
    <property type="project" value="InterPro"/>
</dbReference>
<keyword evidence="8" id="KW-1185">Reference proteome</keyword>
<dbReference type="InterPro" id="IPR016193">
    <property type="entry name" value="Cytidine_deaminase-like"/>
</dbReference>
<feature type="domain" description="CMP/dCMP-type deaminase" evidence="6">
    <location>
        <begin position="11"/>
        <end position="146"/>
    </location>
</feature>
<evidence type="ECO:0000259" key="6">
    <source>
        <dbReference type="PROSITE" id="PS51747"/>
    </source>
</evidence>
<dbReference type="PROSITE" id="PS51747">
    <property type="entry name" value="CYT_DCMP_DEAMINASES_2"/>
    <property type="match status" value="1"/>
</dbReference>
<dbReference type="Proteomes" id="UP000186940">
    <property type="component" value="Unassembled WGS sequence"/>
</dbReference>
<comment type="caution">
    <text evidence="7">The sequence shown here is derived from an EMBL/GenBank/DDBJ whole genome shotgun (WGS) entry which is preliminary data.</text>
</comment>
<accession>A0A1F2PB27</accession>
<dbReference type="CDD" id="cd01286">
    <property type="entry name" value="deoxycytidylate_deaminase"/>
    <property type="match status" value="1"/>
</dbReference>
<dbReference type="Gene3D" id="3.40.140.10">
    <property type="entry name" value="Cytidine Deaminase, domain 2"/>
    <property type="match status" value="1"/>
</dbReference>
<protein>
    <submittedName>
        <fullName evidence="7">Deoxycytidylate deaminase</fullName>
    </submittedName>
</protein>
<dbReference type="PROSITE" id="PS00903">
    <property type="entry name" value="CYT_DCMP_DEAMINASES_1"/>
    <property type="match status" value="1"/>
</dbReference>
<dbReference type="PIRSF" id="PIRSF006019">
    <property type="entry name" value="dCMP_deaminase"/>
    <property type="match status" value="1"/>
</dbReference>
<dbReference type="EMBL" id="LYOS01000001">
    <property type="protein sequence ID" value="OFV68438.1"/>
    <property type="molecule type" value="Genomic_DNA"/>
</dbReference>
<name>A0A1F2PB27_9EURY</name>
<dbReference type="GO" id="GO:0005737">
    <property type="term" value="C:cytoplasm"/>
    <property type="evidence" value="ECO:0007669"/>
    <property type="project" value="TreeGrafter"/>
</dbReference>
<dbReference type="InterPro" id="IPR016192">
    <property type="entry name" value="APOBEC/CMP_deaminase_Zn-bd"/>
</dbReference>
<evidence type="ECO:0000256" key="2">
    <source>
        <dbReference type="ARBA" id="ARBA00006576"/>
    </source>
</evidence>
<dbReference type="InterPro" id="IPR016473">
    <property type="entry name" value="dCMP_deaminase"/>
</dbReference>